<proteinExistence type="predicted"/>
<dbReference type="Gene3D" id="1.10.510.10">
    <property type="entry name" value="Transferase(Phosphotransferase) domain 1"/>
    <property type="match status" value="1"/>
</dbReference>
<dbReference type="PROSITE" id="PS50011">
    <property type="entry name" value="PROTEIN_KINASE_DOM"/>
    <property type="match status" value="1"/>
</dbReference>
<evidence type="ECO:0000313" key="3">
    <source>
        <dbReference type="Proteomes" id="UP001610334"/>
    </source>
</evidence>
<protein>
    <submittedName>
        <fullName evidence="2">Kinase-like domain-containing protein</fullName>
    </submittedName>
</protein>
<dbReference type="InterPro" id="IPR011009">
    <property type="entry name" value="Kinase-like_dom_sf"/>
</dbReference>
<evidence type="ECO:0000313" key="2">
    <source>
        <dbReference type="EMBL" id="KAL2814445.1"/>
    </source>
</evidence>
<dbReference type="PANTHER" id="PTHR44167:SF24">
    <property type="entry name" value="SERINE_THREONINE-PROTEIN KINASE CHK2"/>
    <property type="match status" value="1"/>
</dbReference>
<dbReference type="SMART" id="SM00220">
    <property type="entry name" value="S_TKc"/>
    <property type="match status" value="1"/>
</dbReference>
<dbReference type="Pfam" id="PF00069">
    <property type="entry name" value="Pkinase"/>
    <property type="match status" value="1"/>
</dbReference>
<dbReference type="SUPFAM" id="SSF56112">
    <property type="entry name" value="Protein kinase-like (PK-like)"/>
    <property type="match status" value="1"/>
</dbReference>
<keyword evidence="3" id="KW-1185">Reference proteome</keyword>
<sequence length="351" mass="39968">MLQAARPPRCLSVRRRALAPFLPRTASRSATWQVMNTILSDSGTNYKLNELLTDPLGKTPPIYRAGADGSNYLVKTGLYSDEFDYQLVLRDQLTSSQNIRTVTDSAGHSRALFYPYFYNNLWARSLSPEDTRGVLRDALCGLADLHDNGVMHNGLTPYSILFEYDDTGTHEAGNIKKAQLGNLEYTIKLAPNEWFVGPPLGKNPCYRSPEAWCEARQNQASDVFSFGMVIVHAMNKDISRHRPFRVKFTRHLNQGEIWKRTLTRQVACCSDHESFEGFLEHIGEGNRFRMGLMAIKGKVQRGYPRTPFMKWNSLDKDVADLVSKMTNLDPRRRITAREALEHEWFTGKRGS</sequence>
<gene>
    <name evidence="2" type="ORF">BJX63DRAFT_431346</name>
</gene>
<dbReference type="PANTHER" id="PTHR44167">
    <property type="entry name" value="OVARIAN-SPECIFIC SERINE/THREONINE-PROTEIN KINASE LOK-RELATED"/>
    <property type="match status" value="1"/>
</dbReference>
<feature type="domain" description="Protein kinase" evidence="1">
    <location>
        <begin position="1"/>
        <end position="345"/>
    </location>
</feature>
<name>A0ABR4HG34_9EURO</name>
<dbReference type="InterPro" id="IPR000719">
    <property type="entry name" value="Prot_kinase_dom"/>
</dbReference>
<evidence type="ECO:0000259" key="1">
    <source>
        <dbReference type="PROSITE" id="PS50011"/>
    </source>
</evidence>
<reference evidence="2 3" key="1">
    <citation type="submission" date="2024-07" db="EMBL/GenBank/DDBJ databases">
        <title>Section-level genome sequencing and comparative genomics of Aspergillus sections Usti and Cavernicolus.</title>
        <authorList>
            <consortium name="Lawrence Berkeley National Laboratory"/>
            <person name="Nybo J.L."/>
            <person name="Vesth T.C."/>
            <person name="Theobald S."/>
            <person name="Frisvad J.C."/>
            <person name="Larsen T.O."/>
            <person name="Kjaerboelling I."/>
            <person name="Rothschild-Mancinelli K."/>
            <person name="Lyhne E.K."/>
            <person name="Kogle M.E."/>
            <person name="Barry K."/>
            <person name="Clum A."/>
            <person name="Na H."/>
            <person name="Ledsgaard L."/>
            <person name="Lin J."/>
            <person name="Lipzen A."/>
            <person name="Kuo A."/>
            <person name="Riley R."/>
            <person name="Mondo S."/>
            <person name="Labutti K."/>
            <person name="Haridas S."/>
            <person name="Pangalinan J."/>
            <person name="Salamov A.A."/>
            <person name="Simmons B.A."/>
            <person name="Magnuson J.K."/>
            <person name="Chen J."/>
            <person name="Drula E."/>
            <person name="Henrissat B."/>
            <person name="Wiebenga A."/>
            <person name="Lubbers R.J."/>
            <person name="Gomes A.C."/>
            <person name="Makela M.R."/>
            <person name="Stajich J."/>
            <person name="Grigoriev I.V."/>
            <person name="Mortensen U.H."/>
            <person name="De Vries R.P."/>
            <person name="Baker S.E."/>
            <person name="Andersen M.R."/>
        </authorList>
    </citation>
    <scope>NUCLEOTIDE SEQUENCE [LARGE SCALE GENOMIC DNA]</scope>
    <source>
        <strain evidence="2 3">CBS 588.65</strain>
    </source>
</reference>
<comment type="caution">
    <text evidence="2">The sequence shown here is derived from an EMBL/GenBank/DDBJ whole genome shotgun (WGS) entry which is preliminary data.</text>
</comment>
<dbReference type="EMBL" id="JBFXLT010000033">
    <property type="protein sequence ID" value="KAL2814445.1"/>
    <property type="molecule type" value="Genomic_DNA"/>
</dbReference>
<accession>A0ABR4HG34</accession>
<organism evidence="2 3">
    <name type="scientific">Aspergillus granulosus</name>
    <dbReference type="NCBI Taxonomy" id="176169"/>
    <lineage>
        <taxon>Eukaryota</taxon>
        <taxon>Fungi</taxon>
        <taxon>Dikarya</taxon>
        <taxon>Ascomycota</taxon>
        <taxon>Pezizomycotina</taxon>
        <taxon>Eurotiomycetes</taxon>
        <taxon>Eurotiomycetidae</taxon>
        <taxon>Eurotiales</taxon>
        <taxon>Aspergillaceae</taxon>
        <taxon>Aspergillus</taxon>
        <taxon>Aspergillus subgen. Nidulantes</taxon>
    </lineage>
</organism>
<dbReference type="Proteomes" id="UP001610334">
    <property type="component" value="Unassembled WGS sequence"/>
</dbReference>